<comment type="similarity">
    <text evidence="1">Belongs to the phosducin family.</text>
</comment>
<dbReference type="Gene3D" id="3.40.30.10">
    <property type="entry name" value="Glutaredoxin"/>
    <property type="match status" value="1"/>
</dbReference>
<proteinExistence type="inferred from homology"/>
<dbReference type="Proteomes" id="UP000790347">
    <property type="component" value="Unassembled WGS sequence"/>
</dbReference>
<accession>A0A922IE34</accession>
<comment type="caution">
    <text evidence="4">The sequence shown here is derived from an EMBL/GenBank/DDBJ whole genome shotgun (WGS) entry which is preliminary data.</text>
</comment>
<reference evidence="4" key="4">
    <citation type="journal article" date="2022" name="Res Sq">
        <title>Comparative Genomics Reveals Insights into the Divergent Evolution of Astigmatic Mites and Household Pest Adaptations.</title>
        <authorList>
            <person name="Xiong Q."/>
            <person name="Wan A.T.-Y."/>
            <person name="Liu X.-Y."/>
            <person name="Fung C.S.-H."/>
            <person name="Xiao X."/>
            <person name="Malainual N."/>
            <person name="Hou J."/>
            <person name="Wang L."/>
            <person name="Wang M."/>
            <person name="Yang K."/>
            <person name="Cui Y."/>
            <person name="Leung E."/>
            <person name="Nong W."/>
            <person name="Shin S.-K."/>
            <person name="Au S."/>
            <person name="Jeong K.Y."/>
            <person name="Chew F.T."/>
            <person name="Hui J."/>
            <person name="Leung T.F."/>
            <person name="Tungtrongchitr A."/>
            <person name="Zhong N."/>
            <person name="Liu Z."/>
            <person name="Tsui S."/>
        </authorList>
    </citation>
    <scope>NUCLEOTIDE SEQUENCE</scope>
    <source>
        <strain evidence="4">Derf</strain>
        <tissue evidence="4">Whole organism</tissue>
    </source>
</reference>
<dbReference type="PANTHER" id="PTHR45809">
    <property type="entry name" value="VIRAL IAP-ASSOCIATED FACTOR HOMOLOG"/>
    <property type="match status" value="1"/>
</dbReference>
<evidence type="ECO:0000313" key="4">
    <source>
        <dbReference type="EMBL" id="KAH9529816.1"/>
    </source>
</evidence>
<sequence>MEDTEWTDALKKYGIIKDEPKVEEIEPEPIVETKKYEPSNSDDELEWLDEHEDDDDFIRNYRNKRVMEMQLQASKKCFGEVLEITGADYIQEVNKAGDGIWVVLLLYRQGHPLCRQLQDIFKELASKFIETKFLKSIATQCIPNFPDDNLPAVFVYLNGQLVKQLIGPIVFGMESITKEEVEWIVAKTGAIKTTLEEDPRKQMYASRKFYQKYDSEDSD</sequence>
<gene>
    <name evidence="4" type="primary">PDCL3</name>
    <name evidence="4" type="ORF">DERF_003679</name>
    <name evidence="3" type="ORF">HUG17_5572</name>
</gene>
<dbReference type="GO" id="GO:0006457">
    <property type="term" value="P:protein folding"/>
    <property type="evidence" value="ECO:0007669"/>
    <property type="project" value="TreeGrafter"/>
</dbReference>
<dbReference type="Proteomes" id="UP000828236">
    <property type="component" value="Unassembled WGS sequence"/>
</dbReference>
<dbReference type="EMBL" id="ASGP02000001">
    <property type="protein sequence ID" value="KAH9529816.1"/>
    <property type="molecule type" value="Genomic_DNA"/>
</dbReference>
<organism evidence="4 5">
    <name type="scientific">Dermatophagoides farinae</name>
    <name type="common">American house dust mite</name>
    <dbReference type="NCBI Taxonomy" id="6954"/>
    <lineage>
        <taxon>Eukaryota</taxon>
        <taxon>Metazoa</taxon>
        <taxon>Ecdysozoa</taxon>
        <taxon>Arthropoda</taxon>
        <taxon>Chelicerata</taxon>
        <taxon>Arachnida</taxon>
        <taxon>Acari</taxon>
        <taxon>Acariformes</taxon>
        <taxon>Sarcoptiformes</taxon>
        <taxon>Astigmata</taxon>
        <taxon>Psoroptidia</taxon>
        <taxon>Analgoidea</taxon>
        <taxon>Pyroglyphidae</taxon>
        <taxon>Dermatophagoidinae</taxon>
        <taxon>Dermatophagoides</taxon>
    </lineage>
</organism>
<name>A0A922IE34_DERFA</name>
<dbReference type="EMBL" id="SDOV01000004">
    <property type="protein sequence ID" value="KAH7642527.1"/>
    <property type="molecule type" value="Genomic_DNA"/>
</dbReference>
<dbReference type="SUPFAM" id="SSF52833">
    <property type="entry name" value="Thioredoxin-like"/>
    <property type="match status" value="1"/>
</dbReference>
<evidence type="ECO:0000256" key="1">
    <source>
        <dbReference type="ARBA" id="ARBA00009686"/>
    </source>
</evidence>
<dbReference type="Pfam" id="PF02114">
    <property type="entry name" value="Phosducin"/>
    <property type="match status" value="1"/>
</dbReference>
<protein>
    <submittedName>
        <fullName evidence="4">Phosducin-like protein 3</fullName>
    </submittedName>
</protein>
<evidence type="ECO:0000259" key="2">
    <source>
        <dbReference type="Pfam" id="PF02114"/>
    </source>
</evidence>
<reference evidence="4" key="1">
    <citation type="submission" date="2013-05" db="EMBL/GenBank/DDBJ databases">
        <authorList>
            <person name="Yim A.K.Y."/>
            <person name="Chan T.F."/>
            <person name="Ji K.M."/>
            <person name="Liu X.Y."/>
            <person name="Zhou J.W."/>
            <person name="Li R.Q."/>
            <person name="Yang K.Y."/>
            <person name="Li J."/>
            <person name="Li M."/>
            <person name="Law P.T.W."/>
            <person name="Wu Y.L."/>
            <person name="Cai Z.L."/>
            <person name="Qin H."/>
            <person name="Bao Y."/>
            <person name="Leung R.K.K."/>
            <person name="Ng P.K.S."/>
            <person name="Zou J."/>
            <person name="Zhong X.J."/>
            <person name="Ran P.X."/>
            <person name="Zhong N.S."/>
            <person name="Liu Z.G."/>
            <person name="Tsui S.K.W."/>
        </authorList>
    </citation>
    <scope>NUCLEOTIDE SEQUENCE</scope>
    <source>
        <strain evidence="4">Derf</strain>
        <tissue evidence="4">Whole organism</tissue>
    </source>
</reference>
<feature type="domain" description="Phosducin" evidence="2">
    <location>
        <begin position="42"/>
        <end position="166"/>
    </location>
</feature>
<dbReference type="CDD" id="cd02988">
    <property type="entry name" value="Phd_like_VIAF"/>
    <property type="match status" value="1"/>
</dbReference>
<evidence type="ECO:0000313" key="5">
    <source>
        <dbReference type="Proteomes" id="UP000790347"/>
    </source>
</evidence>
<dbReference type="PANTHER" id="PTHR45809:SF3">
    <property type="entry name" value="VIRAL IAP-ASSOCIATED FACTOR HOMOLOG"/>
    <property type="match status" value="1"/>
</dbReference>
<dbReference type="InterPro" id="IPR024253">
    <property type="entry name" value="Phosducin_thioredoxin-like_dom"/>
</dbReference>
<keyword evidence="5" id="KW-1185">Reference proteome</keyword>
<dbReference type="GO" id="GO:0005737">
    <property type="term" value="C:cytoplasm"/>
    <property type="evidence" value="ECO:0007669"/>
    <property type="project" value="TreeGrafter"/>
</dbReference>
<dbReference type="InterPro" id="IPR036249">
    <property type="entry name" value="Thioredoxin-like_sf"/>
</dbReference>
<dbReference type="OrthoDB" id="45518at2759"/>
<dbReference type="InterPro" id="IPR051498">
    <property type="entry name" value="Phosducin-like_chap/apop_reg"/>
</dbReference>
<evidence type="ECO:0000313" key="3">
    <source>
        <dbReference type="EMBL" id="KAH7642527.1"/>
    </source>
</evidence>
<reference evidence="3" key="3">
    <citation type="journal article" date="2021" name="World Allergy Organ. J.">
        <title>Chromosome-level assembly of Dermatophagoides farinae genome and transcriptome reveals two novel allergens Der f 37 and Der f 39.</title>
        <authorList>
            <person name="Chen J."/>
            <person name="Cai Z."/>
            <person name="Fan D."/>
            <person name="Hu J."/>
            <person name="Hou Y."/>
            <person name="He Y."/>
            <person name="Zhang Z."/>
            <person name="Zhao Z."/>
            <person name="Gao P."/>
            <person name="Hu W."/>
            <person name="Sun J."/>
            <person name="Li J."/>
            <person name="Ji K."/>
        </authorList>
    </citation>
    <scope>NUCLEOTIDE SEQUENCE</scope>
    <source>
        <strain evidence="3">JKM2019</strain>
    </source>
</reference>
<dbReference type="AlphaFoldDB" id="A0A922IE34"/>
<reference evidence="3" key="2">
    <citation type="submission" date="2020-06" db="EMBL/GenBank/DDBJ databases">
        <authorList>
            <person name="Ji K."/>
            <person name="Li J."/>
        </authorList>
    </citation>
    <scope>NUCLEOTIDE SEQUENCE</scope>
    <source>
        <strain evidence="3">JKM2019</strain>
        <tissue evidence="3">Whole body</tissue>
    </source>
</reference>